<dbReference type="SUPFAM" id="SSF82784">
    <property type="entry name" value="OsmC-like"/>
    <property type="match status" value="1"/>
</dbReference>
<dbReference type="InterPro" id="IPR015946">
    <property type="entry name" value="KH_dom-like_a/b"/>
</dbReference>
<sequence length="195" mass="21615">MFRTSLSRTATRAVRTLSTSATKSSSIPLRICGRGTGTQQTITIKDKPYSIQTDTYPVLGGADSAPSPVAYSLASLTSCNQVTGAKVAEDHGIKLGQWNVRLDAVLPTDVLIKGKCEGNPNWESVKLFIRVQTNILESVKGDNLEADARFRHFVREVERRCPITQLFKRSGVQYEKKISLRYVAKMLSHTLDLRT</sequence>
<dbReference type="PANTHER" id="PTHR35368">
    <property type="entry name" value="HYDROPEROXIDE REDUCTASE"/>
    <property type="match status" value="1"/>
</dbReference>
<accession>A0ABR0G240</accession>
<evidence type="ECO:0000313" key="1">
    <source>
        <dbReference type="EMBL" id="KAK4649810.1"/>
    </source>
</evidence>
<name>A0ABR0G240_9PEZI</name>
<dbReference type="Proteomes" id="UP001323405">
    <property type="component" value="Unassembled WGS sequence"/>
</dbReference>
<evidence type="ECO:0008006" key="3">
    <source>
        <dbReference type="Google" id="ProtNLM"/>
    </source>
</evidence>
<dbReference type="InterPro" id="IPR036102">
    <property type="entry name" value="OsmC/Ohrsf"/>
</dbReference>
<protein>
    <recommendedName>
        <fullName evidence="3">OsmC-like protein</fullName>
    </recommendedName>
</protein>
<dbReference type="PANTHER" id="PTHR35368:SF1">
    <property type="entry name" value="HYDROPEROXIDE REDUCTASE"/>
    <property type="match status" value="1"/>
</dbReference>
<reference evidence="1 2" key="1">
    <citation type="journal article" date="2023" name="bioRxiv">
        <title>High-quality genome assemblies of four members of thePodospora anserinaspecies complex.</title>
        <authorList>
            <person name="Ament-Velasquez S.L."/>
            <person name="Vogan A.A."/>
            <person name="Wallerman O."/>
            <person name="Hartmann F."/>
            <person name="Gautier V."/>
            <person name="Silar P."/>
            <person name="Giraud T."/>
            <person name="Johannesson H."/>
        </authorList>
    </citation>
    <scope>NUCLEOTIDE SEQUENCE [LARGE SCALE GENOMIC DNA]</scope>
    <source>
        <strain evidence="1 2">CBS 415.72m</strain>
    </source>
</reference>
<comment type="caution">
    <text evidence="1">The sequence shown here is derived from an EMBL/GenBank/DDBJ whole genome shotgun (WGS) entry which is preliminary data.</text>
</comment>
<keyword evidence="2" id="KW-1185">Reference proteome</keyword>
<dbReference type="EMBL" id="JAFFHA010000009">
    <property type="protein sequence ID" value="KAK4649810.1"/>
    <property type="molecule type" value="Genomic_DNA"/>
</dbReference>
<organism evidence="1 2">
    <name type="scientific">Podospora pseudocomata</name>
    <dbReference type="NCBI Taxonomy" id="2093779"/>
    <lineage>
        <taxon>Eukaryota</taxon>
        <taxon>Fungi</taxon>
        <taxon>Dikarya</taxon>
        <taxon>Ascomycota</taxon>
        <taxon>Pezizomycotina</taxon>
        <taxon>Sordariomycetes</taxon>
        <taxon>Sordariomycetidae</taxon>
        <taxon>Sordariales</taxon>
        <taxon>Podosporaceae</taxon>
        <taxon>Podospora</taxon>
    </lineage>
</organism>
<dbReference type="GeneID" id="87913248"/>
<evidence type="ECO:0000313" key="2">
    <source>
        <dbReference type="Proteomes" id="UP001323405"/>
    </source>
</evidence>
<dbReference type="RefSeq" id="XP_062738785.1">
    <property type="nucleotide sequence ID" value="XM_062893341.1"/>
</dbReference>
<dbReference type="InterPro" id="IPR052924">
    <property type="entry name" value="OsmC/Ohr_hydroprdx_reductase"/>
</dbReference>
<dbReference type="InterPro" id="IPR003718">
    <property type="entry name" value="OsmC/Ohr_fam"/>
</dbReference>
<dbReference type="Pfam" id="PF02566">
    <property type="entry name" value="OsmC"/>
    <property type="match status" value="1"/>
</dbReference>
<gene>
    <name evidence="1" type="ORF">QC762_704870</name>
</gene>
<proteinExistence type="predicted"/>
<dbReference type="Gene3D" id="3.30.300.20">
    <property type="match status" value="1"/>
</dbReference>